<dbReference type="GO" id="GO:0140359">
    <property type="term" value="F:ABC-type transporter activity"/>
    <property type="evidence" value="ECO:0007669"/>
    <property type="project" value="InterPro"/>
</dbReference>
<dbReference type="Proteomes" id="UP000727857">
    <property type="component" value="Unassembled WGS sequence"/>
</dbReference>
<dbReference type="GO" id="GO:0005886">
    <property type="term" value="C:plasma membrane"/>
    <property type="evidence" value="ECO:0007669"/>
    <property type="project" value="UniProtKB-SubCell"/>
</dbReference>
<dbReference type="PANTHER" id="PTHR24221:SF499">
    <property type="entry name" value="FATTY ACID ABC TRANSPORTER ATP-BINDING_PERMEASE PROTEIN"/>
    <property type="match status" value="1"/>
</dbReference>
<dbReference type="InterPro" id="IPR003439">
    <property type="entry name" value="ABC_transporter-like_ATP-bd"/>
</dbReference>
<evidence type="ECO:0000313" key="7">
    <source>
        <dbReference type="EMBL" id="MBO8423587.1"/>
    </source>
</evidence>
<feature type="transmembrane region" description="Helical" evidence="5">
    <location>
        <begin position="156"/>
        <end position="176"/>
    </location>
</feature>
<evidence type="ECO:0000313" key="8">
    <source>
        <dbReference type="Proteomes" id="UP000727857"/>
    </source>
</evidence>
<feature type="transmembrane region" description="Helical" evidence="5">
    <location>
        <begin position="85"/>
        <end position="113"/>
    </location>
</feature>
<feature type="transmembrane region" description="Helical" evidence="5">
    <location>
        <begin position="273"/>
        <end position="305"/>
    </location>
</feature>
<organism evidence="7 8">
    <name type="scientific">Candidatus Stercoripulliclostridium pullicola</name>
    <dbReference type="NCBI Taxonomy" id="2840953"/>
    <lineage>
        <taxon>Bacteria</taxon>
        <taxon>Bacillati</taxon>
        <taxon>Bacillota</taxon>
        <taxon>Clostridia</taxon>
        <taxon>Eubacteriales</taxon>
        <taxon>Candidatus Stercoripulliclostridium</taxon>
    </lineage>
</organism>
<name>A0A940DGC5_9FIRM</name>
<dbReference type="Gene3D" id="3.40.50.300">
    <property type="entry name" value="P-loop containing nucleotide triphosphate hydrolases"/>
    <property type="match status" value="1"/>
</dbReference>
<keyword evidence="7" id="KW-0547">Nucleotide-binding</keyword>
<dbReference type="InterPro" id="IPR039421">
    <property type="entry name" value="Type_1_exporter"/>
</dbReference>
<comment type="caution">
    <text evidence="7">The sequence shown here is derived from an EMBL/GenBank/DDBJ whole genome shotgun (WGS) entry which is preliminary data.</text>
</comment>
<dbReference type="Pfam" id="PF00005">
    <property type="entry name" value="ABC_tran"/>
    <property type="match status" value="1"/>
</dbReference>
<evidence type="ECO:0000256" key="2">
    <source>
        <dbReference type="ARBA" id="ARBA00022692"/>
    </source>
</evidence>
<dbReference type="SUPFAM" id="SSF52540">
    <property type="entry name" value="P-loop containing nucleoside triphosphate hydrolases"/>
    <property type="match status" value="1"/>
</dbReference>
<dbReference type="CDD" id="cd18547">
    <property type="entry name" value="ABC_6TM_Tm288_like"/>
    <property type="match status" value="1"/>
</dbReference>
<dbReference type="Pfam" id="PF00664">
    <property type="entry name" value="ABC_membrane"/>
    <property type="match status" value="1"/>
</dbReference>
<evidence type="ECO:0000256" key="5">
    <source>
        <dbReference type="SAM" id="Phobius"/>
    </source>
</evidence>
<sequence length="482" mass="52803">MSDLRAAANSVKPLNPFSTFARILRELGSYKWHLVALIFAGVISVAANVGGAYYLKDVLSAIENAGNAPAETLLAELATGVTFMIFIYLAGVIGTFVSMRLILTISTGVLYNFRVKMFTHMEKLPIKYFDARTHGEIISRYTTDTDALREMISNGLPNIVSSVLTILGVLTMMIILSPTLTLLVLGMLAVMVVAVSVIGGKGRKYFIGQQAELASVNGYIEEHIEGQKVVQVFCREDKIKEGFGAINDALCKAETSAQTYAQILMPVMGNLSYVNYVLTAVVGAFLVATGRLAGGIAVVIVFLHLSRQLSMPLTQISQQFNGIMTALAGAERIFALLDEGEEKDDGYVTLVNCRNADGKIEECEDRTGQWAWKHYHRATDTTTYVEWRGAVEFENVTFGYVEGETVLHNVSFTVKPGQKIALVGSTGAGKTTITNLLNRFYGVTEGKIRFDGININKIKKEDLRRSMAMVLQDTHLFTGTVR</sequence>
<feature type="transmembrane region" description="Helical" evidence="5">
    <location>
        <begin position="32"/>
        <end position="55"/>
    </location>
</feature>
<dbReference type="AlphaFoldDB" id="A0A940DGC5"/>
<keyword evidence="2 5" id="KW-0812">Transmembrane</keyword>
<accession>A0A940DGC5</accession>
<dbReference type="GO" id="GO:0005524">
    <property type="term" value="F:ATP binding"/>
    <property type="evidence" value="ECO:0007669"/>
    <property type="project" value="UniProtKB-KW"/>
</dbReference>
<feature type="non-terminal residue" evidence="7">
    <location>
        <position position="482"/>
    </location>
</feature>
<dbReference type="InterPro" id="IPR011527">
    <property type="entry name" value="ABC1_TM_dom"/>
</dbReference>
<dbReference type="PANTHER" id="PTHR24221">
    <property type="entry name" value="ATP-BINDING CASSETTE SUB-FAMILY B"/>
    <property type="match status" value="1"/>
</dbReference>
<keyword evidence="4 5" id="KW-0472">Membrane</keyword>
<gene>
    <name evidence="7" type="ORF">IAB16_00995</name>
</gene>
<protein>
    <submittedName>
        <fullName evidence="7">ABC transporter ATP-binding protein</fullName>
    </submittedName>
</protein>
<evidence type="ECO:0000256" key="1">
    <source>
        <dbReference type="ARBA" id="ARBA00004651"/>
    </source>
</evidence>
<dbReference type="Gene3D" id="1.20.1560.10">
    <property type="entry name" value="ABC transporter type 1, transmembrane domain"/>
    <property type="match status" value="1"/>
</dbReference>
<dbReference type="EMBL" id="JADINF010000026">
    <property type="protein sequence ID" value="MBO8423587.1"/>
    <property type="molecule type" value="Genomic_DNA"/>
</dbReference>
<dbReference type="GO" id="GO:0016887">
    <property type="term" value="F:ATP hydrolysis activity"/>
    <property type="evidence" value="ECO:0007669"/>
    <property type="project" value="InterPro"/>
</dbReference>
<comment type="subcellular location">
    <subcellularLocation>
        <location evidence="1">Cell membrane</location>
        <topology evidence="1">Multi-pass membrane protein</topology>
    </subcellularLocation>
</comment>
<evidence type="ECO:0000259" key="6">
    <source>
        <dbReference type="PROSITE" id="PS50929"/>
    </source>
</evidence>
<dbReference type="InterPro" id="IPR027417">
    <property type="entry name" value="P-loop_NTPase"/>
</dbReference>
<keyword evidence="7" id="KW-0067">ATP-binding</keyword>
<evidence type="ECO:0000256" key="3">
    <source>
        <dbReference type="ARBA" id="ARBA00022989"/>
    </source>
</evidence>
<dbReference type="SUPFAM" id="SSF90123">
    <property type="entry name" value="ABC transporter transmembrane region"/>
    <property type="match status" value="1"/>
</dbReference>
<reference evidence="7" key="2">
    <citation type="journal article" date="2021" name="PeerJ">
        <title>Extensive microbial diversity within the chicken gut microbiome revealed by metagenomics and culture.</title>
        <authorList>
            <person name="Gilroy R."/>
            <person name="Ravi A."/>
            <person name="Getino M."/>
            <person name="Pursley I."/>
            <person name="Horton D.L."/>
            <person name="Alikhan N.F."/>
            <person name="Baker D."/>
            <person name="Gharbi K."/>
            <person name="Hall N."/>
            <person name="Watson M."/>
            <person name="Adriaenssens E.M."/>
            <person name="Foster-Nyarko E."/>
            <person name="Jarju S."/>
            <person name="Secka A."/>
            <person name="Antonio M."/>
            <person name="Oren A."/>
            <person name="Chaudhuri R.R."/>
            <person name="La Ragione R."/>
            <person name="Hildebrand F."/>
            <person name="Pallen M.J."/>
        </authorList>
    </citation>
    <scope>NUCLEOTIDE SEQUENCE</scope>
    <source>
        <strain evidence="7">517</strain>
    </source>
</reference>
<proteinExistence type="predicted"/>
<reference evidence="7" key="1">
    <citation type="submission" date="2020-10" db="EMBL/GenBank/DDBJ databases">
        <authorList>
            <person name="Gilroy R."/>
        </authorList>
    </citation>
    <scope>NUCLEOTIDE SEQUENCE</scope>
    <source>
        <strain evidence="7">517</strain>
    </source>
</reference>
<feature type="transmembrane region" description="Helical" evidence="5">
    <location>
        <begin position="182"/>
        <end position="200"/>
    </location>
</feature>
<feature type="domain" description="ABC transmembrane type-1" evidence="6">
    <location>
        <begin position="35"/>
        <end position="325"/>
    </location>
</feature>
<dbReference type="PROSITE" id="PS50929">
    <property type="entry name" value="ABC_TM1F"/>
    <property type="match status" value="1"/>
</dbReference>
<evidence type="ECO:0000256" key="4">
    <source>
        <dbReference type="ARBA" id="ARBA00023136"/>
    </source>
</evidence>
<dbReference type="InterPro" id="IPR036640">
    <property type="entry name" value="ABC1_TM_sf"/>
</dbReference>
<keyword evidence="3 5" id="KW-1133">Transmembrane helix</keyword>